<dbReference type="Proteomes" id="UP000807716">
    <property type="component" value="Unassembled WGS sequence"/>
</dbReference>
<evidence type="ECO:0000313" key="5">
    <source>
        <dbReference type="Proteomes" id="UP000807716"/>
    </source>
</evidence>
<dbReference type="InterPro" id="IPR036318">
    <property type="entry name" value="FAD-bd_PCMH-like_sf"/>
</dbReference>
<dbReference type="GO" id="GO:0016899">
    <property type="term" value="F:oxidoreductase activity, acting on the CH-OH group of donors, oxygen as acceptor"/>
    <property type="evidence" value="ECO:0007669"/>
    <property type="project" value="InterPro"/>
</dbReference>
<protein>
    <recommendedName>
        <fullName evidence="3">FAD-binding PCMH-type domain-containing protein</fullName>
    </recommendedName>
</protein>
<evidence type="ECO:0000256" key="1">
    <source>
        <dbReference type="ARBA" id="ARBA00005466"/>
    </source>
</evidence>
<accession>A0A9P6PTA0</accession>
<dbReference type="PROSITE" id="PS00862">
    <property type="entry name" value="OX2_COVAL_FAD"/>
    <property type="match status" value="1"/>
</dbReference>
<dbReference type="Gene3D" id="3.30.43.10">
    <property type="entry name" value="Uridine Diphospho-n-acetylenolpyruvylglucosamine Reductase, domain 2"/>
    <property type="match status" value="1"/>
</dbReference>
<evidence type="ECO:0000256" key="2">
    <source>
        <dbReference type="ARBA" id="ARBA00023002"/>
    </source>
</evidence>
<gene>
    <name evidence="4" type="ORF">DFQ27_008304</name>
</gene>
<dbReference type="PROSITE" id="PS51387">
    <property type="entry name" value="FAD_PCMH"/>
    <property type="match status" value="1"/>
</dbReference>
<keyword evidence="2" id="KW-0560">Oxidoreductase</keyword>
<reference evidence="4" key="1">
    <citation type="journal article" date="2020" name="Fungal Divers.">
        <title>Resolving the Mortierellaceae phylogeny through synthesis of multi-gene phylogenetics and phylogenomics.</title>
        <authorList>
            <person name="Vandepol N."/>
            <person name="Liber J."/>
            <person name="Desiro A."/>
            <person name="Na H."/>
            <person name="Kennedy M."/>
            <person name="Barry K."/>
            <person name="Grigoriev I.V."/>
            <person name="Miller A.N."/>
            <person name="O'Donnell K."/>
            <person name="Stajich J.E."/>
            <person name="Bonito G."/>
        </authorList>
    </citation>
    <scope>NUCLEOTIDE SEQUENCE</scope>
    <source>
        <strain evidence="4">BC1065</strain>
    </source>
</reference>
<dbReference type="InterPro" id="IPR010031">
    <property type="entry name" value="FAD_lactone_oxidase-like"/>
</dbReference>
<dbReference type="SUPFAM" id="SSF56176">
    <property type="entry name" value="FAD-binding/transporter-associated domain-like"/>
    <property type="match status" value="1"/>
</dbReference>
<dbReference type="InterPro" id="IPR006094">
    <property type="entry name" value="Oxid_FAD_bind_N"/>
</dbReference>
<dbReference type="AlphaFoldDB" id="A0A9P6PTA0"/>
<dbReference type="InterPro" id="IPR016169">
    <property type="entry name" value="FAD-bd_PCMH_sub2"/>
</dbReference>
<comment type="caution">
    <text evidence="4">The sequence shown here is derived from an EMBL/GenBank/DDBJ whole genome shotgun (WGS) entry which is preliminary data.</text>
</comment>
<keyword evidence="5" id="KW-1185">Reference proteome</keyword>
<dbReference type="EMBL" id="JAAAJB010000693">
    <property type="protein sequence ID" value="KAG0252057.1"/>
    <property type="molecule type" value="Genomic_DNA"/>
</dbReference>
<evidence type="ECO:0000313" key="4">
    <source>
        <dbReference type="EMBL" id="KAG0252057.1"/>
    </source>
</evidence>
<name>A0A9P6PTA0_9FUNG</name>
<organism evidence="4 5">
    <name type="scientific">Actinomortierella ambigua</name>
    <dbReference type="NCBI Taxonomy" id="1343610"/>
    <lineage>
        <taxon>Eukaryota</taxon>
        <taxon>Fungi</taxon>
        <taxon>Fungi incertae sedis</taxon>
        <taxon>Mucoromycota</taxon>
        <taxon>Mortierellomycotina</taxon>
        <taxon>Mortierellomycetes</taxon>
        <taxon>Mortierellales</taxon>
        <taxon>Mortierellaceae</taxon>
        <taxon>Actinomortierella</taxon>
    </lineage>
</organism>
<sequence>MSNSPSLPPSLVESATFGSEDTVIVSLEDAHEKPVIPAASTDGSEILPSKLYLELKAITTTGRVFKNWAKTFSCVPEQYFTPQTEDDIVKIIHLARIVGKKVKAIGSGHSPSDLACTDGFMINTDKLNRLIKVDKEARTVTVEAGIRLMELNQILDLHGLALSSLGSISEQSIAGALATATH</sequence>
<evidence type="ECO:0000259" key="3">
    <source>
        <dbReference type="PROSITE" id="PS51387"/>
    </source>
</evidence>
<dbReference type="OrthoDB" id="610608at2759"/>
<dbReference type="PANTHER" id="PTHR43762:SF1">
    <property type="entry name" value="D-ARABINONO-1,4-LACTONE OXIDASE"/>
    <property type="match status" value="1"/>
</dbReference>
<dbReference type="Gene3D" id="3.30.465.10">
    <property type="match status" value="1"/>
</dbReference>
<dbReference type="InterPro" id="IPR006093">
    <property type="entry name" value="Oxy_OxRdtase_FAD_BS"/>
</dbReference>
<feature type="domain" description="FAD-binding PCMH-type" evidence="3">
    <location>
        <begin position="72"/>
        <end position="182"/>
    </location>
</feature>
<proteinExistence type="inferred from homology"/>
<dbReference type="GO" id="GO:0071949">
    <property type="term" value="F:FAD binding"/>
    <property type="evidence" value="ECO:0007669"/>
    <property type="project" value="InterPro"/>
</dbReference>
<dbReference type="InterPro" id="IPR016166">
    <property type="entry name" value="FAD-bd_PCMH"/>
</dbReference>
<dbReference type="Pfam" id="PF01565">
    <property type="entry name" value="FAD_binding_4"/>
    <property type="match status" value="1"/>
</dbReference>
<feature type="non-terminal residue" evidence="4">
    <location>
        <position position="1"/>
    </location>
</feature>
<comment type="similarity">
    <text evidence="1">Belongs to the oxygen-dependent FAD-linked oxidoreductase family.</text>
</comment>
<dbReference type="InterPro" id="IPR016167">
    <property type="entry name" value="FAD-bd_PCMH_sub1"/>
</dbReference>
<dbReference type="PANTHER" id="PTHR43762">
    <property type="entry name" value="L-GULONOLACTONE OXIDASE"/>
    <property type="match status" value="1"/>
</dbReference>